<proteinExistence type="predicted"/>
<reference evidence="1 2" key="2">
    <citation type="submission" date="2007-09" db="EMBL/GenBank/DDBJ databases">
        <authorList>
            <person name="Fulton L."/>
            <person name="Clifton S."/>
            <person name="Fulton B."/>
            <person name="Xu J."/>
            <person name="Minx P."/>
            <person name="Pepin K.H."/>
            <person name="Johnson M."/>
            <person name="Thiruvilangam P."/>
            <person name="Bhonagiri V."/>
            <person name="Nash W.E."/>
            <person name="Mardis E.R."/>
            <person name="Wilson R.K."/>
        </authorList>
    </citation>
    <scope>NUCLEOTIDE SEQUENCE [LARGE SCALE GENOMIC DNA]</scope>
    <source>
        <strain evidence="1 2">M21/2</strain>
    </source>
</reference>
<dbReference type="HOGENOM" id="CLU_1737807_0_0_9"/>
<sequence>MRDSELQIDRNCHVLYSTPCKKEILAKIALHYPEAEWETVWEKVQRQYAVFLSDWRTDLGGKKNFHNGVGGTYDCIAIMCYYDVCRDVTTFREIEEMEEKLILPTFRKLKFVDCNKPFWRKLMYKAFVRAKSGCDKWHDYEMTVAPYEKN</sequence>
<comment type="caution">
    <text evidence="1">The sequence shown here is derived from an EMBL/GenBank/DDBJ whole genome shotgun (WGS) entry which is preliminary data.</text>
</comment>
<dbReference type="EMBL" id="ABED02000020">
    <property type="protein sequence ID" value="EDP22413.1"/>
    <property type="molecule type" value="Genomic_DNA"/>
</dbReference>
<evidence type="ECO:0000313" key="1">
    <source>
        <dbReference type="EMBL" id="EDP22413.1"/>
    </source>
</evidence>
<evidence type="ECO:0000313" key="2">
    <source>
        <dbReference type="Proteomes" id="UP000005945"/>
    </source>
</evidence>
<accession>A8S8T1</accession>
<name>A8S8T1_9FIRM</name>
<dbReference type="AlphaFoldDB" id="A8S8T1"/>
<protein>
    <submittedName>
        <fullName evidence="1">Uncharacterized protein</fullName>
    </submittedName>
</protein>
<gene>
    <name evidence="1" type="ORF">FAEPRAM212_00870</name>
</gene>
<reference evidence="1 2" key="1">
    <citation type="submission" date="2007-09" db="EMBL/GenBank/DDBJ databases">
        <title>Draft genome sequence of Faecalibacterium prausnitzii M21/2.</title>
        <authorList>
            <person name="Sudarsanam P."/>
            <person name="Ley R."/>
            <person name="Guruge J."/>
            <person name="Turnbaugh P.J."/>
            <person name="Mahowald M."/>
            <person name="Liep D."/>
            <person name="Gordon J."/>
        </authorList>
    </citation>
    <scope>NUCLEOTIDE SEQUENCE [LARGE SCALE GENOMIC DNA]</scope>
    <source>
        <strain evidence="1 2">M21/2</strain>
    </source>
</reference>
<dbReference type="RefSeq" id="WP_005922540.1">
    <property type="nucleotide sequence ID" value="NZ_DS483496.1"/>
</dbReference>
<organism evidence="1 2">
    <name type="scientific">Faecalibacterium prausnitzii M21/2</name>
    <dbReference type="NCBI Taxonomy" id="411485"/>
    <lineage>
        <taxon>Bacteria</taxon>
        <taxon>Bacillati</taxon>
        <taxon>Bacillota</taxon>
        <taxon>Clostridia</taxon>
        <taxon>Eubacteriales</taxon>
        <taxon>Oscillospiraceae</taxon>
        <taxon>Faecalibacterium</taxon>
    </lineage>
</organism>
<dbReference type="GeneID" id="75069816"/>
<dbReference type="Proteomes" id="UP000005945">
    <property type="component" value="Unassembled WGS sequence"/>
</dbReference>